<reference evidence="2 4" key="3">
    <citation type="submission" date="2018-08" db="EMBL/GenBank/DDBJ databases">
        <title>A genome reference for cultivated species of the human gut microbiota.</title>
        <authorList>
            <person name="Zou Y."/>
            <person name="Xue W."/>
            <person name="Luo G."/>
        </authorList>
    </citation>
    <scope>NUCLEOTIDE SEQUENCE [LARGE SCALE GENOMIC DNA]</scope>
    <source>
        <strain evidence="2 4">AF14-27</strain>
    </source>
</reference>
<dbReference type="RefSeq" id="WP_087426999.1">
    <property type="nucleotide sequence ID" value="NZ_CABIZW010000005.1"/>
</dbReference>
<protein>
    <submittedName>
        <fullName evidence="1 2">Glycosyltransferase</fullName>
    </submittedName>
</protein>
<evidence type="ECO:0000313" key="4">
    <source>
        <dbReference type="Proteomes" id="UP000284366"/>
    </source>
</evidence>
<evidence type="ECO:0000313" key="3">
    <source>
        <dbReference type="Proteomes" id="UP000195386"/>
    </source>
</evidence>
<evidence type="ECO:0000313" key="2">
    <source>
        <dbReference type="EMBL" id="RGV53557.1"/>
    </source>
</evidence>
<dbReference type="SUPFAM" id="SSF53756">
    <property type="entry name" value="UDP-Glycosyltransferase/glycogen phosphorylase"/>
    <property type="match status" value="1"/>
</dbReference>
<sequence length="375" mass="43607">MKILFLVFYGFQEYNGISKKIGYQADALRQCGADVRVCRYEVAGDGSRKWMTDEEVLADLGKGIPAKLKKRLSFAPILRYVRREGIRCVYIRSYHNANPFTIHFVRTLKKQGVGVLLEIPTYPYDHEYASVREKAQLYTDKLFRRAFCKYVDFIVTFSDDERIFGRPTIRISNGIDFDRIPLRSPRHGTAGELNLIGVAEIHFWHGFDRLLRGLGEYYSGHPEYKVRFHLVGKPSGRREAEEIAAPIRRYRLQPFVTLYGAKHGEELDALFNRADFAVGSLARHRSGIYNIKTLKNREYAARGFGFVYSETDDDFDRMPYTFKVPADDSPVSIPALIEFYQSMTVTPPEIRDSIRHLSWREQMKKVYEHIVRMKK</sequence>
<dbReference type="EMBL" id="NFII01000025">
    <property type="protein sequence ID" value="OUN98100.1"/>
    <property type="molecule type" value="Genomic_DNA"/>
</dbReference>
<dbReference type="Proteomes" id="UP000195386">
    <property type="component" value="Unassembled WGS sequence"/>
</dbReference>
<dbReference type="AlphaFoldDB" id="A0A1Y3YUZ9"/>
<reference evidence="3" key="1">
    <citation type="submission" date="2017-04" db="EMBL/GenBank/DDBJ databases">
        <title>Function of individual gut microbiota members based on whole genome sequencing of pure cultures obtained from chicken caecum.</title>
        <authorList>
            <person name="Medvecky M."/>
            <person name="Cejkova D."/>
            <person name="Polansky O."/>
            <person name="Karasova D."/>
            <person name="Kubasova T."/>
            <person name="Cizek A."/>
            <person name="Rychlik I."/>
        </authorList>
    </citation>
    <scope>NUCLEOTIDE SEQUENCE [LARGE SCALE GENOMIC DNA]</scope>
    <source>
        <strain evidence="3">An43</strain>
    </source>
</reference>
<evidence type="ECO:0000313" key="1">
    <source>
        <dbReference type="EMBL" id="OUN98100.1"/>
    </source>
</evidence>
<dbReference type="Gene3D" id="3.40.50.2000">
    <property type="entry name" value="Glycogen Phosphorylase B"/>
    <property type="match status" value="2"/>
</dbReference>
<organism evidence="1 3">
    <name type="scientific">Bacteroides clarus</name>
    <dbReference type="NCBI Taxonomy" id="626929"/>
    <lineage>
        <taxon>Bacteria</taxon>
        <taxon>Pseudomonadati</taxon>
        <taxon>Bacteroidota</taxon>
        <taxon>Bacteroidia</taxon>
        <taxon>Bacteroidales</taxon>
        <taxon>Bacteroidaceae</taxon>
        <taxon>Bacteroides</taxon>
    </lineage>
</organism>
<keyword evidence="1" id="KW-0808">Transferase</keyword>
<name>A0A1Y3YUZ9_9BACE</name>
<dbReference type="EMBL" id="QRZG01000015">
    <property type="protein sequence ID" value="RGV53557.1"/>
    <property type="molecule type" value="Genomic_DNA"/>
</dbReference>
<proteinExistence type="predicted"/>
<reference evidence="1" key="2">
    <citation type="journal article" date="2018" name="BMC Genomics">
        <title>Whole genome sequencing and function prediction of 133 gut anaerobes isolated from chicken caecum in pure cultures.</title>
        <authorList>
            <person name="Medvecky M."/>
            <person name="Cejkova D."/>
            <person name="Polansky O."/>
            <person name="Karasova D."/>
            <person name="Kubasova T."/>
            <person name="Cizek A."/>
            <person name="Rychlik I."/>
        </authorList>
    </citation>
    <scope>NUCLEOTIDE SEQUENCE</scope>
    <source>
        <strain evidence="1">An43</strain>
    </source>
</reference>
<accession>A0A1Y3YUZ9</accession>
<dbReference type="GO" id="GO:0016740">
    <property type="term" value="F:transferase activity"/>
    <property type="evidence" value="ECO:0007669"/>
    <property type="project" value="UniProtKB-KW"/>
</dbReference>
<gene>
    <name evidence="1" type="ORF">B5F97_17095</name>
    <name evidence="2" type="ORF">DWW09_09965</name>
</gene>
<dbReference type="Proteomes" id="UP000284366">
    <property type="component" value="Unassembled WGS sequence"/>
</dbReference>
<comment type="caution">
    <text evidence="1">The sequence shown here is derived from an EMBL/GenBank/DDBJ whole genome shotgun (WGS) entry which is preliminary data.</text>
</comment>